<dbReference type="Proteomes" id="UP000002320">
    <property type="component" value="Unassembled WGS sequence"/>
</dbReference>
<dbReference type="InterPro" id="IPR003591">
    <property type="entry name" value="Leu-rich_rpt_typical-subtyp"/>
</dbReference>
<dbReference type="InterPro" id="IPR032675">
    <property type="entry name" value="LRR_dom_sf"/>
</dbReference>
<dbReference type="PANTHER" id="PTHR24366">
    <property type="entry name" value="IG(IMMUNOGLOBULIN) AND LRR(LEUCINE RICH REPEAT) DOMAINS"/>
    <property type="match status" value="1"/>
</dbReference>
<dbReference type="OrthoDB" id="676979at2759"/>
<proteinExistence type="predicted"/>
<accession>A0A1S4K4M2</accession>
<dbReference type="VEuPathDB" id="VectorBase:CQUJHB005077"/>
<sequence length="270" mass="30977">MKLISGMLIIVIFLFGTITLSQECQSESRWSYQYDPMTCVLENLAQGNFTDLEEEVFHNASYIELANATFSQFGSHHFAVLPDYVTRLTFSYGKITEIYFLSETLVALKVFNVQLERFFVAERENQVLRRLDVSSRLLAEIPSSIAFLVGLKSLTFSGCNLTTVRLELFKDMKNLTDLNLSDNHISSIEVDSKLFLSSVRTLSLEENRLQEIDRFPEAFPELRTLSLYENNWFCDWVTAVRKQIFRAMIVVYGSECQSSDNGGLCCNKRP</sequence>
<dbReference type="InterPro" id="IPR001611">
    <property type="entry name" value="Leu-rich_rpt"/>
</dbReference>
<protein>
    <submittedName>
        <fullName evidence="1">Uncharacterized protein</fullName>
    </submittedName>
</protein>
<dbReference type="VEuPathDB" id="VectorBase:CPIJ014357"/>
<keyword evidence="2" id="KW-1185">Reference proteome</keyword>
<evidence type="ECO:0000313" key="1">
    <source>
        <dbReference type="EnsemblMetazoa" id="CPIJ014357-PA"/>
    </source>
</evidence>
<dbReference type="SUPFAM" id="SSF52058">
    <property type="entry name" value="L domain-like"/>
    <property type="match status" value="1"/>
</dbReference>
<dbReference type="Gene3D" id="3.80.10.10">
    <property type="entry name" value="Ribonuclease Inhibitor"/>
    <property type="match status" value="1"/>
</dbReference>
<dbReference type="Pfam" id="PF13855">
    <property type="entry name" value="LRR_8"/>
    <property type="match status" value="1"/>
</dbReference>
<evidence type="ECO:0000313" key="2">
    <source>
        <dbReference type="Proteomes" id="UP000002320"/>
    </source>
</evidence>
<reference evidence="1" key="1">
    <citation type="submission" date="2020-05" db="UniProtKB">
        <authorList>
            <consortium name="EnsemblMetazoa"/>
        </authorList>
    </citation>
    <scope>IDENTIFICATION</scope>
    <source>
        <strain evidence="1">JHB</strain>
    </source>
</reference>
<dbReference type="AlphaFoldDB" id="A0A1S4K4M2"/>
<dbReference type="EnsemblMetazoa" id="CPIJ014357-RA">
    <property type="protein sequence ID" value="CPIJ014357-PA"/>
    <property type="gene ID" value="CPIJ014357"/>
</dbReference>
<dbReference type="InParanoid" id="A0A1S4K4M2"/>
<dbReference type="PANTHER" id="PTHR24366:SF96">
    <property type="entry name" value="LEUCINE RICH REPEAT CONTAINING 53"/>
    <property type="match status" value="1"/>
</dbReference>
<name>A0A1S4K4M2_CULQU</name>
<dbReference type="SMART" id="SM00369">
    <property type="entry name" value="LRR_TYP"/>
    <property type="match status" value="3"/>
</dbReference>
<organism evidence="1 2">
    <name type="scientific">Culex quinquefasciatus</name>
    <name type="common">Southern house mosquito</name>
    <name type="synonym">Culex pungens</name>
    <dbReference type="NCBI Taxonomy" id="7176"/>
    <lineage>
        <taxon>Eukaryota</taxon>
        <taxon>Metazoa</taxon>
        <taxon>Ecdysozoa</taxon>
        <taxon>Arthropoda</taxon>
        <taxon>Hexapoda</taxon>
        <taxon>Insecta</taxon>
        <taxon>Pterygota</taxon>
        <taxon>Neoptera</taxon>
        <taxon>Endopterygota</taxon>
        <taxon>Diptera</taxon>
        <taxon>Nematocera</taxon>
        <taxon>Culicoidea</taxon>
        <taxon>Culicidae</taxon>
        <taxon>Culicinae</taxon>
        <taxon>Culicini</taxon>
        <taxon>Culex</taxon>
        <taxon>Culex</taxon>
    </lineage>
</organism>
<dbReference type="PROSITE" id="PS51450">
    <property type="entry name" value="LRR"/>
    <property type="match status" value="1"/>
</dbReference>